<feature type="transmembrane region" description="Helical" evidence="7">
    <location>
        <begin position="288"/>
        <end position="312"/>
    </location>
</feature>
<name>A0ABY2BQ63_9ACTN</name>
<feature type="transmembrane region" description="Helical" evidence="7">
    <location>
        <begin position="93"/>
        <end position="112"/>
    </location>
</feature>
<gene>
    <name evidence="9" type="ORF">EV644_105447</name>
</gene>
<dbReference type="PANTHER" id="PTHR43385">
    <property type="entry name" value="RIBOFLAVIN TRANSPORTER RIBJ"/>
    <property type="match status" value="1"/>
</dbReference>
<keyword evidence="4 7" id="KW-1133">Transmembrane helix</keyword>
<dbReference type="SUPFAM" id="SSF103473">
    <property type="entry name" value="MFS general substrate transporter"/>
    <property type="match status" value="1"/>
</dbReference>
<evidence type="ECO:0000256" key="5">
    <source>
        <dbReference type="ARBA" id="ARBA00023136"/>
    </source>
</evidence>
<feature type="transmembrane region" description="Helical" evidence="7">
    <location>
        <begin position="353"/>
        <end position="375"/>
    </location>
</feature>
<keyword evidence="2" id="KW-0813">Transport</keyword>
<comment type="caution">
    <text evidence="9">The sequence shown here is derived from an EMBL/GenBank/DDBJ whole genome shotgun (WGS) entry which is preliminary data.</text>
</comment>
<feature type="domain" description="Major facilitator superfamily (MFS) profile" evidence="8">
    <location>
        <begin position="26"/>
        <end position="407"/>
    </location>
</feature>
<feature type="transmembrane region" description="Helical" evidence="7">
    <location>
        <begin position="66"/>
        <end position="86"/>
    </location>
</feature>
<dbReference type="EMBL" id="SLWM01000005">
    <property type="protein sequence ID" value="TCO24413.1"/>
    <property type="molecule type" value="Genomic_DNA"/>
</dbReference>
<feature type="region of interest" description="Disordered" evidence="6">
    <location>
        <begin position="1"/>
        <end position="23"/>
    </location>
</feature>
<reference evidence="9 10" key="1">
    <citation type="journal article" date="2015" name="Stand. Genomic Sci.">
        <title>Genomic Encyclopedia of Bacterial and Archaeal Type Strains, Phase III: the genomes of soil and plant-associated and newly described type strains.</title>
        <authorList>
            <person name="Whitman W.B."/>
            <person name="Woyke T."/>
            <person name="Klenk H.P."/>
            <person name="Zhou Y."/>
            <person name="Lilburn T.G."/>
            <person name="Beck B.J."/>
            <person name="De Vos P."/>
            <person name="Vandamme P."/>
            <person name="Eisen J.A."/>
            <person name="Garrity G."/>
            <person name="Hugenholtz P."/>
            <person name="Kyrpides N.C."/>
        </authorList>
    </citation>
    <scope>NUCLEOTIDE SEQUENCE [LARGE SCALE GENOMIC DNA]</scope>
    <source>
        <strain evidence="9 10">VKM Ac-2538</strain>
    </source>
</reference>
<feature type="transmembrane region" description="Helical" evidence="7">
    <location>
        <begin position="381"/>
        <end position="403"/>
    </location>
</feature>
<dbReference type="RefSeq" id="WP_132189323.1">
    <property type="nucleotide sequence ID" value="NZ_SLWM01000005.1"/>
</dbReference>
<dbReference type="Proteomes" id="UP000295818">
    <property type="component" value="Unassembled WGS sequence"/>
</dbReference>
<keyword evidence="3 7" id="KW-0812">Transmembrane</keyword>
<protein>
    <submittedName>
        <fullName evidence="9">MFS family arabinose efflux permease</fullName>
    </submittedName>
</protein>
<keyword evidence="10" id="KW-1185">Reference proteome</keyword>
<evidence type="ECO:0000256" key="7">
    <source>
        <dbReference type="SAM" id="Phobius"/>
    </source>
</evidence>
<dbReference type="PROSITE" id="PS50850">
    <property type="entry name" value="MFS"/>
    <property type="match status" value="1"/>
</dbReference>
<evidence type="ECO:0000256" key="4">
    <source>
        <dbReference type="ARBA" id="ARBA00022989"/>
    </source>
</evidence>
<dbReference type="Gene3D" id="1.20.1250.20">
    <property type="entry name" value="MFS general substrate transporter like domains"/>
    <property type="match status" value="1"/>
</dbReference>
<organism evidence="9 10">
    <name type="scientific">Kribbella orskensis</name>
    <dbReference type="NCBI Taxonomy" id="2512216"/>
    <lineage>
        <taxon>Bacteria</taxon>
        <taxon>Bacillati</taxon>
        <taxon>Actinomycetota</taxon>
        <taxon>Actinomycetes</taxon>
        <taxon>Propionibacteriales</taxon>
        <taxon>Kribbellaceae</taxon>
        <taxon>Kribbella</taxon>
    </lineage>
</organism>
<comment type="subcellular location">
    <subcellularLocation>
        <location evidence="1">Cell membrane</location>
        <topology evidence="1">Multi-pass membrane protein</topology>
    </subcellularLocation>
</comment>
<dbReference type="InterPro" id="IPR020846">
    <property type="entry name" value="MFS_dom"/>
</dbReference>
<evidence type="ECO:0000256" key="2">
    <source>
        <dbReference type="ARBA" id="ARBA00022448"/>
    </source>
</evidence>
<dbReference type="InterPro" id="IPR011701">
    <property type="entry name" value="MFS"/>
</dbReference>
<accession>A0ABY2BQ63</accession>
<dbReference type="Pfam" id="PF07690">
    <property type="entry name" value="MFS_1"/>
    <property type="match status" value="1"/>
</dbReference>
<feature type="transmembrane region" description="Helical" evidence="7">
    <location>
        <begin position="118"/>
        <end position="146"/>
    </location>
</feature>
<feature type="compositionally biased region" description="Polar residues" evidence="6">
    <location>
        <begin position="1"/>
        <end position="10"/>
    </location>
</feature>
<feature type="transmembrane region" description="Helical" evidence="7">
    <location>
        <begin position="185"/>
        <end position="206"/>
    </location>
</feature>
<evidence type="ECO:0000256" key="6">
    <source>
        <dbReference type="SAM" id="MobiDB-lite"/>
    </source>
</evidence>
<sequence>MLRTAATVTDTGSAGTGGRRGGARPDVVAALAVSTTIGYGVLYYAFSVLLEPMSTDLGISAPTVTGALTLAVLVSAALAIPVGRWLDRHGGHALMTAGSLLGAAAVLAWSQVQTAFELYGVFVAVGAASAMVLYQPAFAVIVAVTAAGKRTNALLGVTLVAGFASSIFIPLTGLLVHAYGWRSALGVLALIVAVVTVPLHAVALRGTRPVAERESRSGSPGRVLRDLGFWLLAFAFVLHGAALAIVAVHLVVFLTRLGHSATVAASLTGLLGLLSVTGRVLTTVLQRWLRIASITAAIIALQAAAIGLLPFIGRTVAGAAGCLVLFGLGFGVASIAIPAILLDRYGDQNYATIAGILSTPITIARATAPLGAAVIATTVGYRSLILATAAICLTAAAALALTLRLGRPPG</sequence>
<feature type="transmembrane region" description="Helical" evidence="7">
    <location>
        <begin position="227"/>
        <end position="251"/>
    </location>
</feature>
<keyword evidence="5 7" id="KW-0472">Membrane</keyword>
<evidence type="ECO:0000256" key="1">
    <source>
        <dbReference type="ARBA" id="ARBA00004651"/>
    </source>
</evidence>
<dbReference type="PANTHER" id="PTHR43385:SF1">
    <property type="entry name" value="RIBOFLAVIN TRANSPORTER RIBJ"/>
    <property type="match status" value="1"/>
</dbReference>
<evidence type="ECO:0000313" key="9">
    <source>
        <dbReference type="EMBL" id="TCO24413.1"/>
    </source>
</evidence>
<proteinExistence type="predicted"/>
<feature type="transmembrane region" description="Helical" evidence="7">
    <location>
        <begin position="318"/>
        <end position="341"/>
    </location>
</feature>
<evidence type="ECO:0000259" key="8">
    <source>
        <dbReference type="PROSITE" id="PS50850"/>
    </source>
</evidence>
<dbReference type="InterPro" id="IPR036259">
    <property type="entry name" value="MFS_trans_sf"/>
</dbReference>
<evidence type="ECO:0000256" key="3">
    <source>
        <dbReference type="ARBA" id="ARBA00022692"/>
    </source>
</evidence>
<feature type="transmembrane region" description="Helical" evidence="7">
    <location>
        <begin position="27"/>
        <end position="46"/>
    </location>
</feature>
<evidence type="ECO:0000313" key="10">
    <source>
        <dbReference type="Proteomes" id="UP000295818"/>
    </source>
</evidence>
<dbReference type="InterPro" id="IPR052983">
    <property type="entry name" value="MFS_Riboflavin_Transporter"/>
</dbReference>
<feature type="transmembrane region" description="Helical" evidence="7">
    <location>
        <begin position="153"/>
        <end position="179"/>
    </location>
</feature>